<name>A0AAU9CRA3_9BACT</name>
<accession>A0AAU9CRA3</accession>
<organism evidence="1 2">
    <name type="scientific">Fulvitalea axinellae</name>
    <dbReference type="NCBI Taxonomy" id="1182444"/>
    <lineage>
        <taxon>Bacteria</taxon>
        <taxon>Pseudomonadati</taxon>
        <taxon>Bacteroidota</taxon>
        <taxon>Cytophagia</taxon>
        <taxon>Cytophagales</taxon>
        <taxon>Persicobacteraceae</taxon>
        <taxon>Fulvitalea</taxon>
    </lineage>
</organism>
<dbReference type="RefSeq" id="WP_338392062.1">
    <property type="nucleotide sequence ID" value="NZ_AP025314.1"/>
</dbReference>
<dbReference type="SUPFAM" id="SSF55486">
    <property type="entry name" value="Metalloproteases ('zincins'), catalytic domain"/>
    <property type="match status" value="1"/>
</dbReference>
<dbReference type="InterPro" id="IPR030890">
    <property type="entry name" value="LP_HExxH_w_TonB"/>
</dbReference>
<dbReference type="Gene3D" id="3.40.390.70">
    <property type="match status" value="1"/>
</dbReference>
<dbReference type="NCBIfam" id="TIGR04549">
    <property type="entry name" value="LP_HExxH_w_tonB"/>
    <property type="match status" value="1"/>
</dbReference>
<dbReference type="EMBL" id="AP025314">
    <property type="protein sequence ID" value="BDD10512.1"/>
    <property type="molecule type" value="Genomic_DNA"/>
</dbReference>
<dbReference type="KEGG" id="fax:FUAX_29440"/>
<evidence type="ECO:0008006" key="3">
    <source>
        <dbReference type="Google" id="ProtNLM"/>
    </source>
</evidence>
<sequence length="309" mass="35025">MLNTIKKSALALALGLTLWSCEKEDSLTLDPLSEQEKPATELDQYLHDNFQKPHNCIVRYKFVNRYVDDTKRVTPADRDMVKPYMDFVKDYWISPYTEEVNSENLIKKLFPSELVLIGSSIFNADGSRTLGTADAGVRITLTNVNDMNLASTNWIAGQLHTMQHEFTHIVHQRYDLPDGYQKLSEGDYTGASWIIQDHEETLPLGFVTPYASNNPNEDFAELVSHILTMDAQTFSDRYLDITKDENGQAPAEGSSVSLAVIEGKLLIKQKYDMTFKYFQEELNIDLGTLRDRALGKIYAPKEPEAPATE</sequence>
<dbReference type="AlphaFoldDB" id="A0AAU9CRA3"/>
<protein>
    <recommendedName>
        <fullName evidence="3">Substrate import-associated zinc metallohydrolase lipoprotein</fullName>
    </recommendedName>
</protein>
<dbReference type="Proteomes" id="UP001348817">
    <property type="component" value="Chromosome"/>
</dbReference>
<reference evidence="1 2" key="1">
    <citation type="submission" date="2021-12" db="EMBL/GenBank/DDBJ databases">
        <title>Genome sequencing of bacteria with rrn-lacking chromosome and rrn-plasmid.</title>
        <authorList>
            <person name="Anda M."/>
            <person name="Iwasaki W."/>
        </authorList>
    </citation>
    <scope>NUCLEOTIDE SEQUENCE [LARGE SCALE GENOMIC DNA]</scope>
    <source>
        <strain evidence="1 2">DSM 100852</strain>
    </source>
</reference>
<keyword evidence="2" id="KW-1185">Reference proteome</keyword>
<evidence type="ECO:0000313" key="2">
    <source>
        <dbReference type="Proteomes" id="UP001348817"/>
    </source>
</evidence>
<proteinExistence type="predicted"/>
<evidence type="ECO:0000313" key="1">
    <source>
        <dbReference type="EMBL" id="BDD10512.1"/>
    </source>
</evidence>
<dbReference type="Pfam" id="PF15890">
    <property type="entry name" value="Peptidase_Mx1"/>
    <property type="match status" value="1"/>
</dbReference>
<gene>
    <name evidence="1" type="ORF">FUAX_29440</name>
</gene>